<evidence type="ECO:0000313" key="3">
    <source>
        <dbReference type="EMBL" id="TDG92959.1"/>
    </source>
</evidence>
<reference evidence="2 4" key="1">
    <citation type="journal article" date="2017" name="Biosci Microbiota Food Health">
        <title>Genomic characterization reconfirms the taxonomic status of Lactobacillus parakefiri.</title>
        <authorList>
            <person name="Tanizawa Y."/>
            <person name="Kobayashi H."/>
            <person name="Kaminuma E."/>
            <person name="Sakamoto M."/>
            <person name="Ohkuma M."/>
            <person name="Nakamura Y."/>
            <person name="Arita M."/>
            <person name="Tohno M."/>
        </authorList>
    </citation>
    <scope>NUCLEOTIDE SEQUENCE [LARGE SCALE GENOMIC DNA]</scope>
    <source>
        <strain evidence="2 4">JCM 8573</strain>
    </source>
</reference>
<accession>A0A224VH97</accession>
<feature type="domain" description="LicD/FKTN/FKRP nucleotidyltransferase" evidence="1">
    <location>
        <begin position="24"/>
        <end position="239"/>
    </location>
</feature>
<evidence type="ECO:0000313" key="5">
    <source>
        <dbReference type="Proteomes" id="UP000294668"/>
    </source>
</evidence>
<organism evidence="2 4">
    <name type="scientific">Lentilactobacillus parakefiri</name>
    <dbReference type="NCBI Taxonomy" id="152332"/>
    <lineage>
        <taxon>Bacteria</taxon>
        <taxon>Bacillati</taxon>
        <taxon>Bacillota</taxon>
        <taxon>Bacilli</taxon>
        <taxon>Lactobacillales</taxon>
        <taxon>Lactobacillaceae</taxon>
        <taxon>Lentilactobacillus</taxon>
    </lineage>
</organism>
<dbReference type="PANTHER" id="PTHR43404:SF2">
    <property type="entry name" value="LIPOPOLYSACCHARIDE CHOLINEPHOSPHOTRANSFERASE LICD"/>
    <property type="match status" value="1"/>
</dbReference>
<protein>
    <submittedName>
        <fullName evidence="2">Lipopolysaccharide biosynthesis protein</fullName>
    </submittedName>
</protein>
<proteinExistence type="predicted"/>
<gene>
    <name evidence="3" type="ORF">C5L28_000619</name>
    <name evidence="2" type="ORF">LPKJCM_01580</name>
</gene>
<dbReference type="InterPro" id="IPR052942">
    <property type="entry name" value="LPS_cholinephosphotransferase"/>
</dbReference>
<comment type="caution">
    <text evidence="2">The sequence shown here is derived from an EMBL/GenBank/DDBJ whole genome shotgun (WGS) entry which is preliminary data.</text>
</comment>
<name>A0A224VH97_9LACO</name>
<dbReference type="Pfam" id="PF04991">
    <property type="entry name" value="LicD"/>
    <property type="match status" value="1"/>
</dbReference>
<dbReference type="EMBL" id="BDGB01000072">
    <property type="protein sequence ID" value="GAW72463.1"/>
    <property type="molecule type" value="Genomic_DNA"/>
</dbReference>
<dbReference type="InterPro" id="IPR007074">
    <property type="entry name" value="LicD/FKTN/FKRP_NTP_transf"/>
</dbReference>
<evidence type="ECO:0000313" key="2">
    <source>
        <dbReference type="EMBL" id="GAW72463.1"/>
    </source>
</evidence>
<dbReference type="GO" id="GO:0009100">
    <property type="term" value="P:glycoprotein metabolic process"/>
    <property type="evidence" value="ECO:0007669"/>
    <property type="project" value="UniProtKB-ARBA"/>
</dbReference>
<dbReference type="PANTHER" id="PTHR43404">
    <property type="entry name" value="LIPOPOLYSACCHARIDE CHOLINEPHOSPHOTRANSFERASE LICD"/>
    <property type="match status" value="1"/>
</dbReference>
<dbReference type="EMBL" id="PUFL01000038">
    <property type="protein sequence ID" value="TDG92959.1"/>
    <property type="molecule type" value="Genomic_DNA"/>
</dbReference>
<dbReference type="Proteomes" id="UP000214739">
    <property type="component" value="Unassembled WGS sequence"/>
</dbReference>
<keyword evidence="5" id="KW-1185">Reference proteome</keyword>
<dbReference type="RefSeq" id="WP_225364160.1">
    <property type="nucleotide sequence ID" value="NZ_BAAAXO010000056.1"/>
</dbReference>
<sequence>MVDLHLIHQIQLGILANVAAINSKYHLEYFLTGGSAIGAVRHHVFIPWDDDIDIGLPRTDFEKFLQVAPAELLHRGYFVEENRLDPQYEYDFAKVMADGTRILEHGRELTKAKNGIFIDVFPFDRMPNKRTQQHNQQAKLAMLLEEIRKRFYPDLYQQSITQSKYADYNLNELYDIRLSTMTQYNGHSELSLINMSSPYQYGKELIKPTEIHHLIPMDFENLQVPVLADYDAYLTRLYGDYMKLPPLNKRIQRHVLKVQVDNFTKRTLKLNPAIIWKKPLVNCSRN</sequence>
<reference evidence="3 5" key="2">
    <citation type="journal article" date="2019" name="Appl. Microbiol. Biotechnol.">
        <title>Uncovering carbohydrate metabolism through a genotype-phenotype association study of 56 lactic acid bacteria genomes.</title>
        <authorList>
            <person name="Buron-Moles G."/>
            <person name="Chailyan A."/>
            <person name="Dolejs I."/>
            <person name="Forster J."/>
            <person name="Miks M.H."/>
        </authorList>
    </citation>
    <scope>NUCLEOTIDE SEQUENCE [LARGE SCALE GENOMIC DNA]</scope>
    <source>
        <strain evidence="3 5">DSM 10551</strain>
    </source>
</reference>
<evidence type="ECO:0000259" key="1">
    <source>
        <dbReference type="Pfam" id="PF04991"/>
    </source>
</evidence>
<reference evidence="3" key="3">
    <citation type="submission" date="2019-02" db="EMBL/GenBank/DDBJ databases">
        <authorList>
            <person name="Buron G."/>
            <person name="Chaylann A."/>
            <person name="Dolejs I."/>
            <person name="Forster J."/>
            <person name="Miks M.H."/>
        </authorList>
    </citation>
    <scope>NUCLEOTIDE SEQUENCE</scope>
    <source>
        <strain evidence="3">DSM 10551</strain>
    </source>
</reference>
<dbReference type="Proteomes" id="UP000294668">
    <property type="component" value="Unassembled WGS sequence"/>
</dbReference>
<dbReference type="AlphaFoldDB" id="A0A224VH97"/>
<evidence type="ECO:0000313" key="4">
    <source>
        <dbReference type="Proteomes" id="UP000214739"/>
    </source>
</evidence>